<protein>
    <submittedName>
        <fullName evidence="2">AtpZ/AtpI family protein</fullName>
    </submittedName>
</protein>
<gene>
    <name evidence="2" type="ORF">Q5Y73_22255</name>
</gene>
<keyword evidence="3" id="KW-1185">Reference proteome</keyword>
<proteinExistence type="predicted"/>
<dbReference type="RefSeq" id="WP_305994128.1">
    <property type="nucleotide sequence ID" value="NZ_JAVAMP010000019.1"/>
</dbReference>
<sequence length="75" mass="8304">MSRSNDNPWKAFALVGIIGLDIAICMLAGYWLGNIAVNYLYDNPICIVVGIMLGFAVGVFNVILIIRRYMGVHNE</sequence>
<keyword evidence="1" id="KW-0472">Membrane</keyword>
<evidence type="ECO:0000313" key="2">
    <source>
        <dbReference type="EMBL" id="MDP5276820.1"/>
    </source>
</evidence>
<dbReference type="InterPro" id="IPR032820">
    <property type="entry name" value="ATPase_put"/>
</dbReference>
<reference evidence="2 3" key="1">
    <citation type="submission" date="2023-08" db="EMBL/GenBank/DDBJ databases">
        <authorList>
            <person name="Park J.-S."/>
        </authorList>
    </citation>
    <scope>NUCLEOTIDE SEQUENCE [LARGE SCALE GENOMIC DNA]</scope>
    <source>
        <strain evidence="2 3">2205SS18-9</strain>
    </source>
</reference>
<dbReference type="EMBL" id="JAVAMP010000019">
    <property type="protein sequence ID" value="MDP5276820.1"/>
    <property type="molecule type" value="Genomic_DNA"/>
</dbReference>
<accession>A0ABT9J5B9</accession>
<evidence type="ECO:0000256" key="1">
    <source>
        <dbReference type="SAM" id="Phobius"/>
    </source>
</evidence>
<keyword evidence="1" id="KW-1133">Transmembrane helix</keyword>
<keyword evidence="1" id="KW-0812">Transmembrane</keyword>
<dbReference type="Pfam" id="PF09527">
    <property type="entry name" value="ATPase_gene1"/>
    <property type="match status" value="1"/>
</dbReference>
<name>A0ABT9J5B9_9BACL</name>
<evidence type="ECO:0000313" key="3">
    <source>
        <dbReference type="Proteomes" id="UP001231941"/>
    </source>
</evidence>
<feature type="transmembrane region" description="Helical" evidence="1">
    <location>
        <begin position="45"/>
        <end position="66"/>
    </location>
</feature>
<dbReference type="Proteomes" id="UP001231941">
    <property type="component" value="Unassembled WGS sequence"/>
</dbReference>
<feature type="transmembrane region" description="Helical" evidence="1">
    <location>
        <begin position="12"/>
        <end position="33"/>
    </location>
</feature>
<organism evidence="2 3">
    <name type="scientific">Chengkuizengella axinellae</name>
    <dbReference type="NCBI Taxonomy" id="3064388"/>
    <lineage>
        <taxon>Bacteria</taxon>
        <taxon>Bacillati</taxon>
        <taxon>Bacillota</taxon>
        <taxon>Bacilli</taxon>
        <taxon>Bacillales</taxon>
        <taxon>Paenibacillaceae</taxon>
        <taxon>Chengkuizengella</taxon>
    </lineage>
</organism>
<comment type="caution">
    <text evidence="2">The sequence shown here is derived from an EMBL/GenBank/DDBJ whole genome shotgun (WGS) entry which is preliminary data.</text>
</comment>